<dbReference type="InterPro" id="IPR050511">
    <property type="entry name" value="AMPK_gamma/SDS23_families"/>
</dbReference>
<dbReference type="Gene3D" id="3.10.580.10">
    <property type="entry name" value="CBS-domain"/>
    <property type="match status" value="2"/>
</dbReference>
<evidence type="ECO:0000313" key="6">
    <source>
        <dbReference type="EMBL" id="KAF2070331.1"/>
    </source>
</evidence>
<feature type="domain" description="CBS" evidence="5">
    <location>
        <begin position="100"/>
        <end position="159"/>
    </location>
</feature>
<feature type="region of interest" description="Disordered" evidence="4">
    <location>
        <begin position="37"/>
        <end position="77"/>
    </location>
</feature>
<dbReference type="EMBL" id="AJWJ01000506">
    <property type="protein sequence ID" value="KAF2070331.1"/>
    <property type="molecule type" value="Genomic_DNA"/>
</dbReference>
<gene>
    <name evidence="6" type="ORF">CYY_008348</name>
</gene>
<accession>A0A8J4PVD2</accession>
<sequence>MTLADLGTVLKLTTGGIIGAVLYWSLYGREKTEDEINRDRENSAHSNSGNIGLNSSGSFRHKRSRSGSNLTSSTGGGGDSNAQLIDLLHNTMIEYILNEKTSHVITIDSTATLDYALMRMNENQVISLPVVDLSTKQYIGMLSIVDIAAFLSQFPSEDSPNTPVSEVLKYNRVPFLPLYVNSPIQMLIHVMAHHVPQVPIMSRQTIVVDIVSRLNVLSFINENIEALGNKANSSIKSLDLLSKTISTVNQNSKVIEAINLMNVEQTTELAVIDDEGKIVGNFSAADLRKLSIYSFNRCYEPISKFITLEPENLNIVIPSTTLRSTICKFVENDAPILWIVDNQMKPVSSITHIGLMKYLLNLSTSLSDTSTI</sequence>
<dbReference type="OrthoDB" id="449052at2759"/>
<feature type="compositionally biased region" description="Low complexity" evidence="4">
    <location>
        <begin position="46"/>
        <end position="58"/>
    </location>
</feature>
<protein>
    <recommendedName>
        <fullName evidence="5">CBS domain-containing protein</fullName>
    </recommendedName>
</protein>
<dbReference type="InterPro" id="IPR000644">
    <property type="entry name" value="CBS_dom"/>
</dbReference>
<organism evidence="6 7">
    <name type="scientific">Polysphondylium violaceum</name>
    <dbReference type="NCBI Taxonomy" id="133409"/>
    <lineage>
        <taxon>Eukaryota</taxon>
        <taxon>Amoebozoa</taxon>
        <taxon>Evosea</taxon>
        <taxon>Eumycetozoa</taxon>
        <taxon>Dictyostelia</taxon>
        <taxon>Dictyosteliales</taxon>
        <taxon>Dictyosteliaceae</taxon>
        <taxon>Polysphondylium</taxon>
    </lineage>
</organism>
<dbReference type="PANTHER" id="PTHR13780:SF18">
    <property type="entry name" value="CBS DOMAIN-CONTAINING PROTEIN"/>
    <property type="match status" value="1"/>
</dbReference>
<evidence type="ECO:0000256" key="3">
    <source>
        <dbReference type="PROSITE-ProRule" id="PRU00703"/>
    </source>
</evidence>
<evidence type="ECO:0000256" key="4">
    <source>
        <dbReference type="SAM" id="MobiDB-lite"/>
    </source>
</evidence>
<dbReference type="InterPro" id="IPR046342">
    <property type="entry name" value="CBS_dom_sf"/>
</dbReference>
<dbReference type="Pfam" id="PF00571">
    <property type="entry name" value="CBS"/>
    <property type="match status" value="2"/>
</dbReference>
<dbReference type="Proteomes" id="UP000695562">
    <property type="component" value="Unassembled WGS sequence"/>
</dbReference>
<comment type="caution">
    <text evidence="6">The sequence shown here is derived from an EMBL/GenBank/DDBJ whole genome shotgun (WGS) entry which is preliminary data.</text>
</comment>
<dbReference type="CDD" id="cd02205">
    <property type="entry name" value="CBS_pair_SF"/>
    <property type="match status" value="2"/>
</dbReference>
<feature type="domain" description="CBS" evidence="5">
    <location>
        <begin position="241"/>
        <end position="300"/>
    </location>
</feature>
<dbReference type="PANTHER" id="PTHR13780">
    <property type="entry name" value="AMP-ACTIVATED PROTEIN KINASE, GAMMA REGULATORY SUBUNIT"/>
    <property type="match status" value="1"/>
</dbReference>
<dbReference type="SMART" id="SM00116">
    <property type="entry name" value="CBS"/>
    <property type="match status" value="2"/>
</dbReference>
<keyword evidence="1" id="KW-0677">Repeat</keyword>
<name>A0A8J4PVD2_9MYCE</name>
<dbReference type="SUPFAM" id="SSF54631">
    <property type="entry name" value="CBS-domain pair"/>
    <property type="match status" value="2"/>
</dbReference>
<reference evidence="6" key="1">
    <citation type="submission" date="2020-01" db="EMBL/GenBank/DDBJ databases">
        <title>Development of genomics and gene disruption for Polysphondylium violaceum indicates a role for the polyketide synthase stlB in stalk morphogenesis.</title>
        <authorList>
            <person name="Narita B."/>
            <person name="Kawabe Y."/>
            <person name="Kin K."/>
            <person name="Saito T."/>
            <person name="Gibbs R."/>
            <person name="Kuspa A."/>
            <person name="Muzny D."/>
            <person name="Queller D."/>
            <person name="Richards S."/>
            <person name="Strassman J."/>
            <person name="Sucgang R."/>
            <person name="Worley K."/>
            <person name="Schaap P."/>
        </authorList>
    </citation>
    <scope>NUCLEOTIDE SEQUENCE</scope>
    <source>
        <strain evidence="6">QSvi11</strain>
    </source>
</reference>
<keyword evidence="7" id="KW-1185">Reference proteome</keyword>
<proteinExistence type="predicted"/>
<evidence type="ECO:0000256" key="2">
    <source>
        <dbReference type="ARBA" id="ARBA00023122"/>
    </source>
</evidence>
<dbReference type="PROSITE" id="PS51371">
    <property type="entry name" value="CBS"/>
    <property type="match status" value="2"/>
</dbReference>
<evidence type="ECO:0000313" key="7">
    <source>
        <dbReference type="Proteomes" id="UP000695562"/>
    </source>
</evidence>
<evidence type="ECO:0000259" key="5">
    <source>
        <dbReference type="PROSITE" id="PS51371"/>
    </source>
</evidence>
<keyword evidence="2 3" id="KW-0129">CBS domain</keyword>
<dbReference type="AlphaFoldDB" id="A0A8J4PVD2"/>
<evidence type="ECO:0000256" key="1">
    <source>
        <dbReference type="ARBA" id="ARBA00022737"/>
    </source>
</evidence>